<dbReference type="InterPro" id="IPR009075">
    <property type="entry name" value="AcylCo_DH/oxidase_C"/>
</dbReference>
<evidence type="ECO:0000313" key="8">
    <source>
        <dbReference type="EMBL" id="MDQ4213652.1"/>
    </source>
</evidence>
<dbReference type="Gene3D" id="1.20.140.10">
    <property type="entry name" value="Butyryl-CoA Dehydrogenase, subunit A, domain 3"/>
    <property type="match status" value="1"/>
</dbReference>
<feature type="domain" description="Acyl-CoA dehydrogenase/oxidase C-terminal" evidence="6">
    <location>
        <begin position="180"/>
        <end position="317"/>
    </location>
</feature>
<dbReference type="RefSeq" id="WP_308488590.1">
    <property type="nucleotide sequence ID" value="NZ_JAVFCB010000003.1"/>
</dbReference>
<evidence type="ECO:0000256" key="5">
    <source>
        <dbReference type="ARBA" id="ARBA00023002"/>
    </source>
</evidence>
<dbReference type="SUPFAM" id="SSF56645">
    <property type="entry name" value="Acyl-CoA dehydrogenase NM domain-like"/>
    <property type="match status" value="1"/>
</dbReference>
<dbReference type="Gene3D" id="1.10.540.10">
    <property type="entry name" value="Acyl-CoA dehydrogenase/oxidase, N-terminal domain"/>
    <property type="match status" value="1"/>
</dbReference>
<dbReference type="PANTHER" id="PTHR43884:SF20">
    <property type="entry name" value="ACYL-COA DEHYDROGENASE FADE28"/>
    <property type="match status" value="1"/>
</dbReference>
<keyword evidence="4" id="KW-0274">FAD</keyword>
<name>A0ABU0XFF2_9MICO</name>
<comment type="similarity">
    <text evidence="2">Belongs to the acyl-CoA dehydrogenase family.</text>
</comment>
<evidence type="ECO:0000313" key="9">
    <source>
        <dbReference type="Proteomes" id="UP001230289"/>
    </source>
</evidence>
<dbReference type="GO" id="GO:0016491">
    <property type="term" value="F:oxidoreductase activity"/>
    <property type="evidence" value="ECO:0007669"/>
    <property type="project" value="UniProtKB-KW"/>
</dbReference>
<keyword evidence="9" id="KW-1185">Reference proteome</keyword>
<sequence>MMRFLPTEEQQAFADTVDEIVDGLGGTDIPQAWSAGDTAPGLALWQQFAELGLGGLRIAEDDGGLGGSAVDLAVVFERLGYHAVPGPYLESVALLPRLVDAGTRAELAAGAVATAAVEGVAPYAQDADAAALRFAIDAGSIGAAEAGARIESLSGLRRLSPLTASGERSPLESATLGAALDEATLAASALLLGAGERLLHEAVEYAKIREQFGRPIGEYQALKHQLADVRVALSFARPLVHAAALAIDTPTAGRDVSAAKVAAGAAARRAARTSLQVHGAIGYTAEHPVGLWIALAPVLDAAWGTPTFHRARVARALTRA</sequence>
<organism evidence="8 9">
    <name type="scientific">Microbacterium capsulatum</name>
    <dbReference type="NCBI Taxonomy" id="3041921"/>
    <lineage>
        <taxon>Bacteria</taxon>
        <taxon>Bacillati</taxon>
        <taxon>Actinomycetota</taxon>
        <taxon>Actinomycetes</taxon>
        <taxon>Micrococcales</taxon>
        <taxon>Microbacteriaceae</taxon>
        <taxon>Microbacterium</taxon>
    </lineage>
</organism>
<dbReference type="InterPro" id="IPR036250">
    <property type="entry name" value="AcylCo_DH-like_C"/>
</dbReference>
<keyword evidence="5 8" id="KW-0560">Oxidoreductase</keyword>
<evidence type="ECO:0000256" key="4">
    <source>
        <dbReference type="ARBA" id="ARBA00022827"/>
    </source>
</evidence>
<evidence type="ECO:0000259" key="6">
    <source>
        <dbReference type="Pfam" id="PF00441"/>
    </source>
</evidence>
<comment type="caution">
    <text evidence="8">The sequence shown here is derived from an EMBL/GenBank/DDBJ whole genome shotgun (WGS) entry which is preliminary data.</text>
</comment>
<dbReference type="SUPFAM" id="SSF47203">
    <property type="entry name" value="Acyl-CoA dehydrogenase C-terminal domain-like"/>
    <property type="match status" value="1"/>
</dbReference>
<feature type="domain" description="Acyl-CoA dehydrogenase/oxidase N-terminal" evidence="7">
    <location>
        <begin position="7"/>
        <end position="85"/>
    </location>
</feature>
<evidence type="ECO:0000256" key="1">
    <source>
        <dbReference type="ARBA" id="ARBA00001974"/>
    </source>
</evidence>
<comment type="cofactor">
    <cofactor evidence="1">
        <name>FAD</name>
        <dbReference type="ChEBI" id="CHEBI:57692"/>
    </cofactor>
</comment>
<dbReference type="Proteomes" id="UP001230289">
    <property type="component" value="Unassembled WGS sequence"/>
</dbReference>
<reference evidence="8 9" key="1">
    <citation type="submission" date="2023-08" db="EMBL/GenBank/DDBJ databases">
        <title>Microbacterium sp. nov., isolated from a waste landfill.</title>
        <authorList>
            <person name="Wen W."/>
        </authorList>
    </citation>
    <scope>NUCLEOTIDE SEQUENCE [LARGE SCALE GENOMIC DNA]</scope>
    <source>
        <strain evidence="8 9">ASV81</strain>
    </source>
</reference>
<dbReference type="Pfam" id="PF02771">
    <property type="entry name" value="Acyl-CoA_dh_N"/>
    <property type="match status" value="1"/>
</dbReference>
<evidence type="ECO:0000259" key="7">
    <source>
        <dbReference type="Pfam" id="PF02771"/>
    </source>
</evidence>
<proteinExistence type="inferred from homology"/>
<evidence type="ECO:0000256" key="3">
    <source>
        <dbReference type="ARBA" id="ARBA00022630"/>
    </source>
</evidence>
<dbReference type="InterPro" id="IPR013786">
    <property type="entry name" value="AcylCoA_DH/ox_N"/>
</dbReference>
<dbReference type="Pfam" id="PF00441">
    <property type="entry name" value="Acyl-CoA_dh_1"/>
    <property type="match status" value="1"/>
</dbReference>
<dbReference type="PANTHER" id="PTHR43884">
    <property type="entry name" value="ACYL-COA DEHYDROGENASE"/>
    <property type="match status" value="1"/>
</dbReference>
<protein>
    <submittedName>
        <fullName evidence="8">Acyl-CoA dehydrogenase family protein</fullName>
        <ecNumber evidence="8">1.-.-.-</ecNumber>
    </submittedName>
</protein>
<gene>
    <name evidence="8" type="ORF">RBR11_06950</name>
</gene>
<dbReference type="EC" id="1.-.-.-" evidence="8"/>
<dbReference type="InterPro" id="IPR037069">
    <property type="entry name" value="AcylCoA_DH/ox_N_sf"/>
</dbReference>
<dbReference type="InterPro" id="IPR009100">
    <property type="entry name" value="AcylCoA_DH/oxidase_NM_dom_sf"/>
</dbReference>
<evidence type="ECO:0000256" key="2">
    <source>
        <dbReference type="ARBA" id="ARBA00009347"/>
    </source>
</evidence>
<keyword evidence="3" id="KW-0285">Flavoprotein</keyword>
<accession>A0ABU0XFF2</accession>
<dbReference type="EMBL" id="JAVFCB010000003">
    <property type="protein sequence ID" value="MDQ4213652.1"/>
    <property type="molecule type" value="Genomic_DNA"/>
</dbReference>